<evidence type="ECO:0008006" key="9">
    <source>
        <dbReference type="Google" id="ProtNLM"/>
    </source>
</evidence>
<dbReference type="GO" id="GO:0016020">
    <property type="term" value="C:membrane"/>
    <property type="evidence" value="ECO:0007669"/>
    <property type="project" value="UniProtKB-SubCell"/>
</dbReference>
<keyword evidence="3 6" id="KW-0812">Transmembrane</keyword>
<evidence type="ECO:0000256" key="5">
    <source>
        <dbReference type="ARBA" id="ARBA00023136"/>
    </source>
</evidence>
<evidence type="ECO:0000256" key="4">
    <source>
        <dbReference type="ARBA" id="ARBA00022989"/>
    </source>
</evidence>
<feature type="transmembrane region" description="Helical" evidence="6">
    <location>
        <begin position="95"/>
        <end position="116"/>
    </location>
</feature>
<dbReference type="Proteomes" id="UP001258017">
    <property type="component" value="Unassembled WGS sequence"/>
</dbReference>
<evidence type="ECO:0000256" key="2">
    <source>
        <dbReference type="ARBA" id="ARBA00005335"/>
    </source>
</evidence>
<evidence type="ECO:0000256" key="1">
    <source>
        <dbReference type="ARBA" id="ARBA00004141"/>
    </source>
</evidence>
<organism evidence="7 8">
    <name type="scientific">Odynerus spinipes</name>
    <dbReference type="NCBI Taxonomy" id="1348599"/>
    <lineage>
        <taxon>Eukaryota</taxon>
        <taxon>Metazoa</taxon>
        <taxon>Ecdysozoa</taxon>
        <taxon>Arthropoda</taxon>
        <taxon>Hexapoda</taxon>
        <taxon>Insecta</taxon>
        <taxon>Pterygota</taxon>
        <taxon>Neoptera</taxon>
        <taxon>Endopterygota</taxon>
        <taxon>Hymenoptera</taxon>
        <taxon>Apocrita</taxon>
        <taxon>Aculeata</taxon>
        <taxon>Vespoidea</taxon>
        <taxon>Vespidae</taxon>
        <taxon>Eumeninae</taxon>
        <taxon>Odynerus</taxon>
    </lineage>
</organism>
<reference evidence="7" key="1">
    <citation type="submission" date="2021-08" db="EMBL/GenBank/DDBJ databases">
        <authorList>
            <person name="Misof B."/>
            <person name="Oliver O."/>
            <person name="Podsiadlowski L."/>
            <person name="Donath A."/>
            <person name="Peters R."/>
            <person name="Mayer C."/>
            <person name="Rust J."/>
            <person name="Gunkel S."/>
            <person name="Lesny P."/>
            <person name="Martin S."/>
            <person name="Oeyen J.P."/>
            <person name="Petersen M."/>
            <person name="Panagiotis P."/>
            <person name="Wilbrandt J."/>
            <person name="Tanja T."/>
        </authorList>
    </citation>
    <scope>NUCLEOTIDE SEQUENCE</scope>
    <source>
        <strain evidence="7">GBR_01_08_01A</strain>
        <tissue evidence="7">Thorax + abdomen</tissue>
    </source>
</reference>
<dbReference type="Pfam" id="PF05255">
    <property type="entry name" value="UPF0220"/>
    <property type="match status" value="1"/>
</dbReference>
<sequence>MTSYFENVQIPTCMWFEGSEKRNALMSMLAGTLFFVGWWFIIDAHAKYPAEMVTAYHVCGIFGTISLFMVNSVSNAQIRGDDYNGGRLGVRGARSWLFVGFVIGFAAVIAACWILFADFVARNAQHYWPGIGLFLQNIFIFLGSLTYKFGRTEDQKIEDGNKFCENASDNVIYVRNRCFNWS</sequence>
<evidence type="ECO:0000256" key="3">
    <source>
        <dbReference type="ARBA" id="ARBA00022692"/>
    </source>
</evidence>
<keyword evidence="4 6" id="KW-1133">Transmembrane helix</keyword>
<dbReference type="AlphaFoldDB" id="A0AAD9VW37"/>
<comment type="caution">
    <text evidence="7">The sequence shown here is derived from an EMBL/GenBank/DDBJ whole genome shotgun (WGS) entry which is preliminary data.</text>
</comment>
<evidence type="ECO:0000313" key="8">
    <source>
        <dbReference type="Proteomes" id="UP001258017"/>
    </source>
</evidence>
<name>A0AAD9VW37_9HYME</name>
<feature type="transmembrane region" description="Helical" evidence="6">
    <location>
        <begin position="54"/>
        <end position="74"/>
    </location>
</feature>
<proteinExistence type="inferred from homology"/>
<comment type="similarity">
    <text evidence="2">Belongs to the UPF0220 family.</text>
</comment>
<gene>
    <name evidence="7" type="ORF">KPH14_004334</name>
</gene>
<feature type="transmembrane region" description="Helical" evidence="6">
    <location>
        <begin position="128"/>
        <end position="147"/>
    </location>
</feature>
<dbReference type="InterPro" id="IPR007919">
    <property type="entry name" value="UPF0220"/>
</dbReference>
<evidence type="ECO:0000256" key="6">
    <source>
        <dbReference type="SAM" id="Phobius"/>
    </source>
</evidence>
<comment type="subcellular location">
    <subcellularLocation>
        <location evidence="1">Membrane</location>
        <topology evidence="1">Multi-pass membrane protein</topology>
    </subcellularLocation>
</comment>
<protein>
    <recommendedName>
        <fullName evidence="9">Transmembrane protein 50A</fullName>
    </recommendedName>
</protein>
<feature type="transmembrane region" description="Helical" evidence="6">
    <location>
        <begin position="24"/>
        <end position="42"/>
    </location>
</feature>
<keyword evidence="5 6" id="KW-0472">Membrane</keyword>
<dbReference type="EMBL" id="JAIFRP010000006">
    <property type="protein sequence ID" value="KAK2588317.1"/>
    <property type="molecule type" value="Genomic_DNA"/>
</dbReference>
<evidence type="ECO:0000313" key="7">
    <source>
        <dbReference type="EMBL" id="KAK2588317.1"/>
    </source>
</evidence>
<accession>A0AAD9VW37</accession>
<dbReference type="PANTHER" id="PTHR13180">
    <property type="entry name" value="SMALL MEMBRANE PROTEIN-RELATED"/>
    <property type="match status" value="1"/>
</dbReference>
<reference evidence="7" key="2">
    <citation type="journal article" date="2023" name="Commun. Biol.">
        <title>Intrasexual cuticular hydrocarbon dimorphism in a wasp sheds light on hydrocarbon biosynthesis genes in Hymenoptera.</title>
        <authorList>
            <person name="Moris V.C."/>
            <person name="Podsiadlowski L."/>
            <person name="Martin S."/>
            <person name="Oeyen J.P."/>
            <person name="Donath A."/>
            <person name="Petersen M."/>
            <person name="Wilbrandt J."/>
            <person name="Misof B."/>
            <person name="Liedtke D."/>
            <person name="Thamm M."/>
            <person name="Scheiner R."/>
            <person name="Schmitt T."/>
            <person name="Niehuis O."/>
        </authorList>
    </citation>
    <scope>NUCLEOTIDE SEQUENCE</scope>
    <source>
        <strain evidence="7">GBR_01_08_01A</strain>
    </source>
</reference>
<keyword evidence="8" id="KW-1185">Reference proteome</keyword>